<gene>
    <name evidence="2" type="ORF">P153DRAFT_428792</name>
</gene>
<feature type="region of interest" description="Disordered" evidence="1">
    <location>
        <begin position="189"/>
        <end position="211"/>
    </location>
</feature>
<dbReference type="AlphaFoldDB" id="A0A6A6ANH6"/>
<feature type="compositionally biased region" description="Low complexity" evidence="1">
    <location>
        <begin position="189"/>
        <end position="208"/>
    </location>
</feature>
<dbReference type="EMBL" id="ML977500">
    <property type="protein sequence ID" value="KAF2132743.1"/>
    <property type="molecule type" value="Genomic_DNA"/>
</dbReference>
<accession>A0A6A6ANH6</accession>
<dbReference type="Proteomes" id="UP000799771">
    <property type="component" value="Unassembled WGS sequence"/>
</dbReference>
<evidence type="ECO:0000313" key="2">
    <source>
        <dbReference type="EMBL" id="KAF2132743.1"/>
    </source>
</evidence>
<evidence type="ECO:0000313" key="3">
    <source>
        <dbReference type="Proteomes" id="UP000799771"/>
    </source>
</evidence>
<organism evidence="2 3">
    <name type="scientific">Dothidotthia symphoricarpi CBS 119687</name>
    <dbReference type="NCBI Taxonomy" id="1392245"/>
    <lineage>
        <taxon>Eukaryota</taxon>
        <taxon>Fungi</taxon>
        <taxon>Dikarya</taxon>
        <taxon>Ascomycota</taxon>
        <taxon>Pezizomycotina</taxon>
        <taxon>Dothideomycetes</taxon>
        <taxon>Pleosporomycetidae</taxon>
        <taxon>Pleosporales</taxon>
        <taxon>Dothidotthiaceae</taxon>
        <taxon>Dothidotthia</taxon>
    </lineage>
</organism>
<dbReference type="RefSeq" id="XP_033527130.1">
    <property type="nucleotide sequence ID" value="XM_033672735.1"/>
</dbReference>
<dbReference type="GeneID" id="54413167"/>
<feature type="region of interest" description="Disordered" evidence="1">
    <location>
        <begin position="1"/>
        <end position="60"/>
    </location>
</feature>
<name>A0A6A6ANH6_9PLEO</name>
<protein>
    <submittedName>
        <fullName evidence="2">Uncharacterized protein</fullName>
    </submittedName>
</protein>
<proteinExistence type="predicted"/>
<evidence type="ECO:0000256" key="1">
    <source>
        <dbReference type="SAM" id="MobiDB-lite"/>
    </source>
</evidence>
<keyword evidence="3" id="KW-1185">Reference proteome</keyword>
<feature type="compositionally biased region" description="Polar residues" evidence="1">
    <location>
        <begin position="31"/>
        <end position="40"/>
    </location>
</feature>
<sequence length="235" mass="26201">MEPYAEDTRLPLQAEGVYNPIYETPTEHHTLAQSVRQSLPQAPPRPDSGDTTVHHGKTSKYNWAIRDSEKYKSASARLESLPDPRVRERQRQAFDDKLAAYKSLEEQLEENAKLCFLPDSMVDDLENADDEHLLSFLPPNMRVQLGRQLSARSEDLPHKVPDRAFADSTKAFIAALPLQSRPLYVEASTQTTAPTHVTTTTASTQTPDAADESAPVNMVMATESTLTARSAFEHI</sequence>
<reference evidence="2" key="1">
    <citation type="journal article" date="2020" name="Stud. Mycol.">
        <title>101 Dothideomycetes genomes: a test case for predicting lifestyles and emergence of pathogens.</title>
        <authorList>
            <person name="Haridas S."/>
            <person name="Albert R."/>
            <person name="Binder M."/>
            <person name="Bloem J."/>
            <person name="Labutti K."/>
            <person name="Salamov A."/>
            <person name="Andreopoulos B."/>
            <person name="Baker S."/>
            <person name="Barry K."/>
            <person name="Bills G."/>
            <person name="Bluhm B."/>
            <person name="Cannon C."/>
            <person name="Castanera R."/>
            <person name="Culley D."/>
            <person name="Daum C."/>
            <person name="Ezra D."/>
            <person name="Gonzalez J."/>
            <person name="Henrissat B."/>
            <person name="Kuo A."/>
            <person name="Liang C."/>
            <person name="Lipzen A."/>
            <person name="Lutzoni F."/>
            <person name="Magnuson J."/>
            <person name="Mondo S."/>
            <person name="Nolan M."/>
            <person name="Ohm R."/>
            <person name="Pangilinan J."/>
            <person name="Park H.-J."/>
            <person name="Ramirez L."/>
            <person name="Alfaro M."/>
            <person name="Sun H."/>
            <person name="Tritt A."/>
            <person name="Yoshinaga Y."/>
            <person name="Zwiers L.-H."/>
            <person name="Turgeon B."/>
            <person name="Goodwin S."/>
            <person name="Spatafora J."/>
            <person name="Crous P."/>
            <person name="Grigoriev I."/>
        </authorList>
    </citation>
    <scope>NUCLEOTIDE SEQUENCE</scope>
    <source>
        <strain evidence="2">CBS 119687</strain>
    </source>
</reference>